<accession>A0A067KSF3</accession>
<organism evidence="1 2">
    <name type="scientific">Jatropha curcas</name>
    <name type="common">Barbados nut</name>
    <dbReference type="NCBI Taxonomy" id="180498"/>
    <lineage>
        <taxon>Eukaryota</taxon>
        <taxon>Viridiplantae</taxon>
        <taxon>Streptophyta</taxon>
        <taxon>Embryophyta</taxon>
        <taxon>Tracheophyta</taxon>
        <taxon>Spermatophyta</taxon>
        <taxon>Magnoliopsida</taxon>
        <taxon>eudicotyledons</taxon>
        <taxon>Gunneridae</taxon>
        <taxon>Pentapetalae</taxon>
        <taxon>rosids</taxon>
        <taxon>fabids</taxon>
        <taxon>Malpighiales</taxon>
        <taxon>Euphorbiaceae</taxon>
        <taxon>Crotonoideae</taxon>
        <taxon>Jatropheae</taxon>
        <taxon>Jatropha</taxon>
    </lineage>
</organism>
<proteinExistence type="predicted"/>
<dbReference type="EMBL" id="KK914512">
    <property type="protein sequence ID" value="KDP34724.1"/>
    <property type="molecule type" value="Genomic_DNA"/>
</dbReference>
<reference evidence="1 2" key="1">
    <citation type="journal article" date="2014" name="PLoS ONE">
        <title>Global Analysis of Gene Expression Profiles in Physic Nut (Jatropha curcas L.) Seedlings Exposed to Salt Stress.</title>
        <authorList>
            <person name="Zhang L."/>
            <person name="Zhang C."/>
            <person name="Wu P."/>
            <person name="Chen Y."/>
            <person name="Li M."/>
            <person name="Jiang H."/>
            <person name="Wu G."/>
        </authorList>
    </citation>
    <scope>NUCLEOTIDE SEQUENCE [LARGE SCALE GENOMIC DNA]</scope>
    <source>
        <strain evidence="2">cv. GZQX0401</strain>
        <tissue evidence="1">Young leaves</tissue>
    </source>
</reference>
<sequence>MPQSATFINARVIRGGMRCVRWDHFRGAPLGMTSTDEWIRHFGRSSFRNAPFGGCPLDGERRNEVVVSTVRGEMRFASWDGFWGATLDGERQNEVRQLGRLLGCATRDGFNG</sequence>
<keyword evidence="2" id="KW-1185">Reference proteome</keyword>
<dbReference type="AlphaFoldDB" id="A0A067KSF3"/>
<gene>
    <name evidence="1" type="ORF">JCGZ_11280</name>
</gene>
<name>A0A067KSF3_JATCU</name>
<evidence type="ECO:0000313" key="2">
    <source>
        <dbReference type="Proteomes" id="UP000027138"/>
    </source>
</evidence>
<dbReference type="Proteomes" id="UP000027138">
    <property type="component" value="Unassembled WGS sequence"/>
</dbReference>
<protein>
    <submittedName>
        <fullName evidence="1">Uncharacterized protein</fullName>
    </submittedName>
</protein>
<evidence type="ECO:0000313" key="1">
    <source>
        <dbReference type="EMBL" id="KDP34724.1"/>
    </source>
</evidence>